<evidence type="ECO:0000313" key="5">
    <source>
        <dbReference type="EMBL" id="CAF5152707.1"/>
    </source>
</evidence>
<dbReference type="InterPro" id="IPR027417">
    <property type="entry name" value="P-loop_NTPase"/>
</dbReference>
<proteinExistence type="predicted"/>
<evidence type="ECO:0000256" key="4">
    <source>
        <dbReference type="ARBA" id="ARBA00022840"/>
    </source>
</evidence>
<dbReference type="AlphaFoldDB" id="A0A8S3GA49"/>
<dbReference type="GO" id="GO:0004386">
    <property type="term" value="F:helicase activity"/>
    <property type="evidence" value="ECO:0007669"/>
    <property type="project" value="UniProtKB-KW"/>
</dbReference>
<dbReference type="GO" id="GO:0005524">
    <property type="term" value="F:ATP binding"/>
    <property type="evidence" value="ECO:0007669"/>
    <property type="project" value="UniProtKB-KW"/>
</dbReference>
<evidence type="ECO:0000256" key="3">
    <source>
        <dbReference type="ARBA" id="ARBA00022806"/>
    </source>
</evidence>
<dbReference type="GO" id="GO:0003723">
    <property type="term" value="F:RNA binding"/>
    <property type="evidence" value="ECO:0007669"/>
    <property type="project" value="TreeGrafter"/>
</dbReference>
<dbReference type="PANTHER" id="PTHR18934:SF99">
    <property type="entry name" value="ATP-DEPENDENT RNA HELICASE DHX37-RELATED"/>
    <property type="match status" value="1"/>
</dbReference>
<accession>A0A8S3GA49</accession>
<sequence>MPIYDAQTGTTILTELPASDSTITQRIGRLARTQEGEYFPLYNPHVERPDFTTPQIYQTELSDVDFELRKSSEEKDSLATFKQWLPDQPSQAIIVRARDRLKKLGILNYNERFSDDGKAIAKLPDFGSLSMKISVYFG</sequence>
<dbReference type="PANTHER" id="PTHR18934">
    <property type="entry name" value="ATP-DEPENDENT RNA HELICASE"/>
    <property type="match status" value="1"/>
</dbReference>
<keyword evidence="4" id="KW-0067">ATP-binding</keyword>
<organism evidence="5 6">
    <name type="scientific">Rotaria magnacalcarata</name>
    <dbReference type="NCBI Taxonomy" id="392030"/>
    <lineage>
        <taxon>Eukaryota</taxon>
        <taxon>Metazoa</taxon>
        <taxon>Spiralia</taxon>
        <taxon>Gnathifera</taxon>
        <taxon>Rotifera</taxon>
        <taxon>Eurotatoria</taxon>
        <taxon>Bdelloidea</taxon>
        <taxon>Philodinida</taxon>
        <taxon>Philodinidae</taxon>
        <taxon>Rotaria</taxon>
    </lineage>
</organism>
<dbReference type="Gene3D" id="3.40.50.300">
    <property type="entry name" value="P-loop containing nucleotide triphosphate hydrolases"/>
    <property type="match status" value="1"/>
</dbReference>
<dbReference type="GO" id="GO:0016787">
    <property type="term" value="F:hydrolase activity"/>
    <property type="evidence" value="ECO:0007669"/>
    <property type="project" value="UniProtKB-KW"/>
</dbReference>
<dbReference type="EMBL" id="CAJOBH010258924">
    <property type="protein sequence ID" value="CAF5152707.1"/>
    <property type="molecule type" value="Genomic_DNA"/>
</dbReference>
<keyword evidence="3" id="KW-0347">Helicase</keyword>
<evidence type="ECO:0000256" key="1">
    <source>
        <dbReference type="ARBA" id="ARBA00022741"/>
    </source>
</evidence>
<evidence type="ECO:0000256" key="2">
    <source>
        <dbReference type="ARBA" id="ARBA00022801"/>
    </source>
</evidence>
<keyword evidence="1" id="KW-0547">Nucleotide-binding</keyword>
<reference evidence="5" key="1">
    <citation type="submission" date="2021-02" db="EMBL/GenBank/DDBJ databases">
        <authorList>
            <person name="Nowell W R."/>
        </authorList>
    </citation>
    <scope>NUCLEOTIDE SEQUENCE</scope>
</reference>
<dbReference type="Proteomes" id="UP000681967">
    <property type="component" value="Unassembled WGS sequence"/>
</dbReference>
<feature type="non-terminal residue" evidence="5">
    <location>
        <position position="138"/>
    </location>
</feature>
<protein>
    <submittedName>
        <fullName evidence="5">Uncharacterized protein</fullName>
    </submittedName>
</protein>
<comment type="caution">
    <text evidence="5">The sequence shown here is derived from an EMBL/GenBank/DDBJ whole genome shotgun (WGS) entry which is preliminary data.</text>
</comment>
<evidence type="ECO:0000313" key="6">
    <source>
        <dbReference type="Proteomes" id="UP000681967"/>
    </source>
</evidence>
<name>A0A8S3GA49_9BILA</name>
<gene>
    <name evidence="5" type="ORF">BYL167_LOCUS72633</name>
</gene>
<keyword evidence="2" id="KW-0378">Hydrolase</keyword>
<dbReference type="SUPFAM" id="SSF52540">
    <property type="entry name" value="P-loop containing nucleoside triphosphate hydrolases"/>
    <property type="match status" value="1"/>
</dbReference>